<reference evidence="7 8" key="1">
    <citation type="submission" date="2018-09" db="EMBL/GenBank/DDBJ databases">
        <authorList>
            <person name="Zhu H."/>
        </authorList>
    </citation>
    <scope>NUCLEOTIDE SEQUENCE [LARGE SCALE GENOMIC DNA]</scope>
    <source>
        <strain evidence="7 8">K2W22B-5</strain>
    </source>
</reference>
<comment type="caution">
    <text evidence="7">The sequence shown here is derived from an EMBL/GenBank/DDBJ whole genome shotgun (WGS) entry which is preliminary data.</text>
</comment>
<dbReference type="RefSeq" id="WP_119831470.1">
    <property type="nucleotide sequence ID" value="NZ_QYUL01000002.1"/>
</dbReference>
<dbReference type="Proteomes" id="UP000283458">
    <property type="component" value="Unassembled WGS sequence"/>
</dbReference>
<dbReference type="SUPFAM" id="SSF55874">
    <property type="entry name" value="ATPase domain of HSP90 chaperone/DNA topoisomerase II/histidine kinase"/>
    <property type="match status" value="1"/>
</dbReference>
<protein>
    <recommendedName>
        <fullName evidence="2">histidine kinase</fullName>
        <ecNumber evidence="2">2.7.13.3</ecNumber>
    </recommendedName>
</protein>
<keyword evidence="3" id="KW-0597">Phosphoprotein</keyword>
<evidence type="ECO:0000256" key="2">
    <source>
        <dbReference type="ARBA" id="ARBA00012438"/>
    </source>
</evidence>
<evidence type="ECO:0000256" key="4">
    <source>
        <dbReference type="ARBA" id="ARBA00022679"/>
    </source>
</evidence>
<comment type="catalytic activity">
    <reaction evidence="1">
        <text>ATP + protein L-histidine = ADP + protein N-phospho-L-histidine.</text>
        <dbReference type="EC" id="2.7.13.3"/>
    </reaction>
</comment>
<evidence type="ECO:0000313" key="7">
    <source>
        <dbReference type="EMBL" id="RJF81381.1"/>
    </source>
</evidence>
<keyword evidence="8" id="KW-1185">Reference proteome</keyword>
<keyword evidence="5" id="KW-0418">Kinase</keyword>
<organism evidence="7 8">
    <name type="scientific">Azospirillum cavernae</name>
    <dbReference type="NCBI Taxonomy" id="2320860"/>
    <lineage>
        <taxon>Bacteria</taxon>
        <taxon>Pseudomonadati</taxon>
        <taxon>Pseudomonadota</taxon>
        <taxon>Alphaproteobacteria</taxon>
        <taxon>Rhodospirillales</taxon>
        <taxon>Azospirillaceae</taxon>
        <taxon>Azospirillum</taxon>
    </lineage>
</organism>
<dbReference type="GO" id="GO:0000155">
    <property type="term" value="F:phosphorelay sensor kinase activity"/>
    <property type="evidence" value="ECO:0007669"/>
    <property type="project" value="InterPro"/>
</dbReference>
<dbReference type="CDD" id="cd00130">
    <property type="entry name" value="PAS"/>
    <property type="match status" value="1"/>
</dbReference>
<dbReference type="Pfam" id="PF00512">
    <property type="entry name" value="HisKA"/>
    <property type="match status" value="1"/>
</dbReference>
<keyword evidence="4" id="KW-0808">Transferase</keyword>
<accession>A0A418VW67</accession>
<dbReference type="Gene3D" id="3.30.450.20">
    <property type="entry name" value="PAS domain"/>
    <property type="match status" value="2"/>
</dbReference>
<name>A0A418VW67_9PROT</name>
<dbReference type="GO" id="GO:0009927">
    <property type="term" value="F:histidine phosphotransfer kinase activity"/>
    <property type="evidence" value="ECO:0007669"/>
    <property type="project" value="TreeGrafter"/>
</dbReference>
<evidence type="ECO:0000259" key="6">
    <source>
        <dbReference type="PROSITE" id="PS50109"/>
    </source>
</evidence>
<dbReference type="AlphaFoldDB" id="A0A418VW67"/>
<feature type="domain" description="Histidine kinase" evidence="6">
    <location>
        <begin position="399"/>
        <end position="620"/>
    </location>
</feature>
<dbReference type="Gene3D" id="1.10.287.130">
    <property type="match status" value="1"/>
</dbReference>
<dbReference type="PRINTS" id="PR00344">
    <property type="entry name" value="BCTRLSENSOR"/>
</dbReference>
<dbReference type="InterPro" id="IPR000014">
    <property type="entry name" value="PAS"/>
</dbReference>
<dbReference type="SUPFAM" id="SSF55785">
    <property type="entry name" value="PYP-like sensor domain (PAS domain)"/>
    <property type="match status" value="2"/>
</dbReference>
<gene>
    <name evidence="7" type="ORF">D3877_14525</name>
</gene>
<dbReference type="InterPro" id="IPR005467">
    <property type="entry name" value="His_kinase_dom"/>
</dbReference>
<dbReference type="Pfam" id="PF12860">
    <property type="entry name" value="PAS_7"/>
    <property type="match status" value="1"/>
</dbReference>
<dbReference type="PANTHER" id="PTHR43047:SF72">
    <property type="entry name" value="OSMOSENSING HISTIDINE PROTEIN KINASE SLN1"/>
    <property type="match status" value="1"/>
</dbReference>
<evidence type="ECO:0000256" key="3">
    <source>
        <dbReference type="ARBA" id="ARBA00022553"/>
    </source>
</evidence>
<dbReference type="OrthoDB" id="6115735at2"/>
<dbReference type="Pfam" id="PF08448">
    <property type="entry name" value="PAS_4"/>
    <property type="match status" value="1"/>
</dbReference>
<sequence length="627" mass="67709">MAFPQIEDSGCLGLDLLAGLAVPLWLAQPDGLVVWLNDSARGLLDLPDAADESAIRLRADAKASAALTSCLTNGRATNATIAFQTCSTAPLLDLDVRVTRAPASRFGTATPLLLIEATADHVARQELARLTEQLVALSYAYPDVRFELRRDGSILDFATASPAELNIPAERFLNGRVQDVLPDPAGALVADALERLSAGETVVGVEFTLPAPSPRQNDATFEARLVALMDGDRVLCSVRNVSERVRAERDARQSHARLLDAIDSVPDGFVLYDAQDRLVLCNQRYRALFATHPDLLAPGTPFETVLRETARRGVYRMPPEALESWIAQRLALHRDGGPPVEVELQDGRWLRIEERRTSDGGAVGVRTDITDLKNRALELATARDEAQRANRHKSDYVHHLSHELRTPLTAVMGFAEILRDEVMGPLDNPRYRDAAAQIATAGEYMLELINNLLDLARIEAGKMELYEEPCNLPLIIDATTAMLGARAQGAGLALNSSVADDLPCLYGDPTLIRQMLTNLVGNAVKFTPPGGQIGVAAHLNDGGSLSLSVSDTGRGMAPEQIPLALTAFSQAHDRMTTTEHGSGLGLPLTCALLALHNGRLDIDSAPGRGTTVRLTFPAERVGVEERV</sequence>
<evidence type="ECO:0000256" key="1">
    <source>
        <dbReference type="ARBA" id="ARBA00000085"/>
    </source>
</evidence>
<dbReference type="SUPFAM" id="SSF47384">
    <property type="entry name" value="Homodimeric domain of signal transducing histidine kinase"/>
    <property type="match status" value="1"/>
</dbReference>
<dbReference type="InterPro" id="IPR003661">
    <property type="entry name" value="HisK_dim/P_dom"/>
</dbReference>
<evidence type="ECO:0000313" key="8">
    <source>
        <dbReference type="Proteomes" id="UP000283458"/>
    </source>
</evidence>
<dbReference type="PROSITE" id="PS50109">
    <property type="entry name" value="HIS_KIN"/>
    <property type="match status" value="1"/>
</dbReference>
<dbReference type="SMART" id="SM00388">
    <property type="entry name" value="HisKA"/>
    <property type="match status" value="1"/>
</dbReference>
<evidence type="ECO:0000256" key="5">
    <source>
        <dbReference type="ARBA" id="ARBA00022777"/>
    </source>
</evidence>
<dbReference type="InterPro" id="IPR036890">
    <property type="entry name" value="HATPase_C_sf"/>
</dbReference>
<dbReference type="Gene3D" id="3.30.565.10">
    <property type="entry name" value="Histidine kinase-like ATPase, C-terminal domain"/>
    <property type="match status" value="1"/>
</dbReference>
<dbReference type="CDD" id="cd00082">
    <property type="entry name" value="HisKA"/>
    <property type="match status" value="1"/>
</dbReference>
<dbReference type="PANTHER" id="PTHR43047">
    <property type="entry name" value="TWO-COMPONENT HISTIDINE PROTEIN KINASE"/>
    <property type="match status" value="1"/>
</dbReference>
<dbReference type="InterPro" id="IPR036097">
    <property type="entry name" value="HisK_dim/P_sf"/>
</dbReference>
<dbReference type="InterPro" id="IPR013656">
    <property type="entry name" value="PAS_4"/>
</dbReference>
<dbReference type="GO" id="GO:0005886">
    <property type="term" value="C:plasma membrane"/>
    <property type="evidence" value="ECO:0007669"/>
    <property type="project" value="TreeGrafter"/>
</dbReference>
<dbReference type="InterPro" id="IPR004358">
    <property type="entry name" value="Sig_transdc_His_kin-like_C"/>
</dbReference>
<dbReference type="SMART" id="SM00387">
    <property type="entry name" value="HATPase_c"/>
    <property type="match status" value="1"/>
</dbReference>
<dbReference type="EC" id="2.7.13.3" evidence="2"/>
<dbReference type="Pfam" id="PF02518">
    <property type="entry name" value="HATPase_c"/>
    <property type="match status" value="1"/>
</dbReference>
<dbReference type="InterPro" id="IPR003594">
    <property type="entry name" value="HATPase_dom"/>
</dbReference>
<dbReference type="InterPro" id="IPR035965">
    <property type="entry name" value="PAS-like_dom_sf"/>
</dbReference>
<proteinExistence type="predicted"/>
<dbReference type="EMBL" id="QYUL01000002">
    <property type="protein sequence ID" value="RJF81381.1"/>
    <property type="molecule type" value="Genomic_DNA"/>
</dbReference>